<comment type="function">
    <text evidence="8">Also involved in hydrogenase metallocenter assembly, probably by participating in the nickel insertion step. This function in hydrogenase biosynthesis requires chaperone activity and the presence of the metal-binding domain, but not PPIase activity.</text>
</comment>
<comment type="similarity">
    <text evidence="3 10">Belongs to the FKBP-type PPIase family.</text>
</comment>
<dbReference type="Proteomes" id="UP000198505">
    <property type="component" value="Unassembled WGS sequence"/>
</dbReference>
<accession>A0A1H9WI78</accession>
<evidence type="ECO:0000313" key="14">
    <source>
        <dbReference type="Proteomes" id="UP000198505"/>
    </source>
</evidence>
<gene>
    <name evidence="13" type="ORF">SAMN04487958_11527</name>
</gene>
<dbReference type="AlphaFoldDB" id="A0A1H9WI78"/>
<feature type="domain" description="PPIase FKBP-type" evidence="12">
    <location>
        <begin position="6"/>
        <end position="74"/>
    </location>
</feature>
<evidence type="ECO:0000256" key="3">
    <source>
        <dbReference type="ARBA" id="ARBA00006577"/>
    </source>
</evidence>
<keyword evidence="5 9" id="KW-0697">Rotamase</keyword>
<keyword evidence="7 9" id="KW-0413">Isomerase</keyword>
<dbReference type="PROSITE" id="PS50059">
    <property type="entry name" value="FKBP_PPIASE"/>
    <property type="match status" value="1"/>
</dbReference>
<comment type="catalytic activity">
    <reaction evidence="1 9 10">
        <text>[protein]-peptidylproline (omega=180) = [protein]-peptidylproline (omega=0)</text>
        <dbReference type="Rhea" id="RHEA:16237"/>
        <dbReference type="Rhea" id="RHEA-COMP:10747"/>
        <dbReference type="Rhea" id="RHEA-COMP:10748"/>
        <dbReference type="ChEBI" id="CHEBI:83833"/>
        <dbReference type="ChEBI" id="CHEBI:83834"/>
        <dbReference type="EC" id="5.2.1.8"/>
    </reaction>
</comment>
<dbReference type="STRING" id="416874.SAMN04487958_11527"/>
<dbReference type="Pfam" id="PF00254">
    <property type="entry name" value="FKBP_C"/>
    <property type="match status" value="1"/>
</dbReference>
<evidence type="ECO:0000256" key="7">
    <source>
        <dbReference type="ARBA" id="ARBA00023235"/>
    </source>
</evidence>
<organism evidence="13 14">
    <name type="scientific">Vreelandella subterranea</name>
    <dbReference type="NCBI Taxonomy" id="416874"/>
    <lineage>
        <taxon>Bacteria</taxon>
        <taxon>Pseudomonadati</taxon>
        <taxon>Pseudomonadota</taxon>
        <taxon>Gammaproteobacteria</taxon>
        <taxon>Oceanospirillales</taxon>
        <taxon>Halomonadaceae</taxon>
        <taxon>Vreelandella</taxon>
    </lineage>
</organism>
<dbReference type="GO" id="GO:0005737">
    <property type="term" value="C:cytoplasm"/>
    <property type="evidence" value="ECO:0007669"/>
    <property type="project" value="UniProtKB-SubCell"/>
</dbReference>
<keyword evidence="14" id="KW-1185">Reference proteome</keyword>
<sequence length="172" mass="18715">MSISAHQVVTLHYRLHDVLNDGGEQLLDDSQARDKPLEYLHGHDNILPGLERALENQPAGAELNVTLAPADAYGVYNESLIQTVSRASFGNTQLEVGSRFQTEGEAGPQIVTVLGLDGDSVSIDTNHPLAGHTLRYQVWVLTVREATRAELAKGHPLPPGTAHDKVEDRKVL</sequence>
<evidence type="ECO:0000256" key="8">
    <source>
        <dbReference type="ARBA" id="ARBA00037071"/>
    </source>
</evidence>
<keyword evidence="4" id="KW-0963">Cytoplasm</keyword>
<keyword evidence="6" id="KW-0143">Chaperone</keyword>
<evidence type="ECO:0000256" key="2">
    <source>
        <dbReference type="ARBA" id="ARBA00004496"/>
    </source>
</evidence>
<dbReference type="InterPro" id="IPR046357">
    <property type="entry name" value="PPIase_dom_sf"/>
</dbReference>
<dbReference type="PANTHER" id="PTHR47861:SF3">
    <property type="entry name" value="FKBP-TYPE PEPTIDYL-PROLYL CIS-TRANS ISOMERASE SLYD"/>
    <property type="match status" value="1"/>
</dbReference>
<dbReference type="EMBL" id="FOGS01000015">
    <property type="protein sequence ID" value="SES33531.1"/>
    <property type="molecule type" value="Genomic_DNA"/>
</dbReference>
<name>A0A1H9WI78_9GAMM</name>
<evidence type="ECO:0000256" key="11">
    <source>
        <dbReference type="SAM" id="MobiDB-lite"/>
    </source>
</evidence>
<comment type="subcellular location">
    <subcellularLocation>
        <location evidence="2">Cytoplasm</location>
    </subcellularLocation>
</comment>
<evidence type="ECO:0000256" key="4">
    <source>
        <dbReference type="ARBA" id="ARBA00022490"/>
    </source>
</evidence>
<dbReference type="InterPro" id="IPR048261">
    <property type="entry name" value="SlpA/SlyD-like_ins_sf"/>
</dbReference>
<proteinExistence type="inferred from homology"/>
<dbReference type="GO" id="GO:0042026">
    <property type="term" value="P:protein refolding"/>
    <property type="evidence" value="ECO:0007669"/>
    <property type="project" value="UniProtKB-ARBA"/>
</dbReference>
<evidence type="ECO:0000256" key="6">
    <source>
        <dbReference type="ARBA" id="ARBA00023186"/>
    </source>
</evidence>
<dbReference type="EC" id="5.2.1.8" evidence="10"/>
<evidence type="ECO:0000256" key="10">
    <source>
        <dbReference type="RuleBase" id="RU003915"/>
    </source>
</evidence>
<dbReference type="InterPro" id="IPR001179">
    <property type="entry name" value="PPIase_FKBP_dom"/>
</dbReference>
<evidence type="ECO:0000256" key="1">
    <source>
        <dbReference type="ARBA" id="ARBA00000971"/>
    </source>
</evidence>
<dbReference type="Gene3D" id="2.40.10.330">
    <property type="match status" value="1"/>
</dbReference>
<evidence type="ECO:0000313" key="13">
    <source>
        <dbReference type="EMBL" id="SES33531.1"/>
    </source>
</evidence>
<reference evidence="14" key="1">
    <citation type="submission" date="2016-10" db="EMBL/GenBank/DDBJ databases">
        <authorList>
            <person name="Varghese N."/>
            <person name="Submissions S."/>
        </authorList>
    </citation>
    <scope>NUCLEOTIDE SEQUENCE [LARGE SCALE GENOMIC DNA]</scope>
    <source>
        <strain evidence="14">CGMCC 1.6495</strain>
    </source>
</reference>
<evidence type="ECO:0000259" key="12">
    <source>
        <dbReference type="PROSITE" id="PS50059"/>
    </source>
</evidence>
<feature type="region of interest" description="Disordered" evidence="11">
    <location>
        <begin position="151"/>
        <end position="172"/>
    </location>
</feature>
<dbReference type="GO" id="GO:0003755">
    <property type="term" value="F:peptidyl-prolyl cis-trans isomerase activity"/>
    <property type="evidence" value="ECO:0007669"/>
    <property type="project" value="UniProtKB-UniRule"/>
</dbReference>
<dbReference type="Gene3D" id="3.10.50.40">
    <property type="match status" value="1"/>
</dbReference>
<protein>
    <recommendedName>
        <fullName evidence="10">Peptidyl-prolyl cis-trans isomerase</fullName>
        <ecNumber evidence="10">5.2.1.8</ecNumber>
    </recommendedName>
</protein>
<dbReference type="SUPFAM" id="SSF54534">
    <property type="entry name" value="FKBP-like"/>
    <property type="match status" value="1"/>
</dbReference>
<evidence type="ECO:0000256" key="5">
    <source>
        <dbReference type="ARBA" id="ARBA00023110"/>
    </source>
</evidence>
<evidence type="ECO:0000256" key="9">
    <source>
        <dbReference type="PROSITE-ProRule" id="PRU00277"/>
    </source>
</evidence>
<dbReference type="RefSeq" id="WP_092830773.1">
    <property type="nucleotide sequence ID" value="NZ_FOGS01000015.1"/>
</dbReference>
<dbReference type="PANTHER" id="PTHR47861">
    <property type="entry name" value="FKBP-TYPE PEPTIDYL-PROLYL CIS-TRANS ISOMERASE SLYD"/>
    <property type="match status" value="1"/>
</dbReference>
<feature type="compositionally biased region" description="Basic and acidic residues" evidence="11">
    <location>
        <begin position="162"/>
        <end position="172"/>
    </location>
</feature>